<feature type="region of interest" description="Disordered" evidence="1">
    <location>
        <begin position="1"/>
        <end position="44"/>
    </location>
</feature>
<organism evidence="2 3">
    <name type="scientific">Colletotrichum kahawae</name>
    <name type="common">Coffee berry disease fungus</name>
    <dbReference type="NCBI Taxonomy" id="34407"/>
    <lineage>
        <taxon>Eukaryota</taxon>
        <taxon>Fungi</taxon>
        <taxon>Dikarya</taxon>
        <taxon>Ascomycota</taxon>
        <taxon>Pezizomycotina</taxon>
        <taxon>Sordariomycetes</taxon>
        <taxon>Hypocreomycetidae</taxon>
        <taxon>Glomerellales</taxon>
        <taxon>Glomerellaceae</taxon>
        <taxon>Colletotrichum</taxon>
        <taxon>Colletotrichum gloeosporioides species complex</taxon>
    </lineage>
</organism>
<name>A0AAD9YQY6_COLKA</name>
<sequence>MREGTTRPSARKSDATMSAAAAAVAAPSTRTNHGHTPEDADSGRLAQGLSTVIKLLEPSPQPVDDSDDGYMTKSYLLESEKLLLSTSNSCRVTSLTWRDINAVCYAGVACRRVEKLLSLLGTQHKGNAPYPAASASQCLYSEPRQTPWQSSEETYVMVVHRVSAD</sequence>
<proteinExistence type="predicted"/>
<evidence type="ECO:0000313" key="3">
    <source>
        <dbReference type="Proteomes" id="UP001281614"/>
    </source>
</evidence>
<reference evidence="2" key="1">
    <citation type="submission" date="2023-02" db="EMBL/GenBank/DDBJ databases">
        <title>Colletotrichum kahawae CIFC_Que2 genome sequencing and assembly.</title>
        <authorList>
            <person name="Baroncelli R."/>
        </authorList>
    </citation>
    <scope>NUCLEOTIDE SEQUENCE</scope>
    <source>
        <strain evidence="2">CIFC_Que2</strain>
    </source>
</reference>
<dbReference type="Proteomes" id="UP001281614">
    <property type="component" value="Unassembled WGS sequence"/>
</dbReference>
<accession>A0AAD9YQY6</accession>
<evidence type="ECO:0000313" key="2">
    <source>
        <dbReference type="EMBL" id="KAK2773982.1"/>
    </source>
</evidence>
<dbReference type="AlphaFoldDB" id="A0AAD9YQY6"/>
<protein>
    <submittedName>
        <fullName evidence="2">Uncharacterized protein</fullName>
    </submittedName>
</protein>
<dbReference type="EMBL" id="VYYT01000050">
    <property type="protein sequence ID" value="KAK2773982.1"/>
    <property type="molecule type" value="Genomic_DNA"/>
</dbReference>
<comment type="caution">
    <text evidence="2">The sequence shown here is derived from an EMBL/GenBank/DDBJ whole genome shotgun (WGS) entry which is preliminary data.</text>
</comment>
<evidence type="ECO:0000256" key="1">
    <source>
        <dbReference type="SAM" id="MobiDB-lite"/>
    </source>
</evidence>
<keyword evidence="3" id="KW-1185">Reference proteome</keyword>
<gene>
    <name evidence="2" type="ORF">CKAH01_13327</name>
</gene>